<proteinExistence type="predicted"/>
<dbReference type="OrthoDB" id="2339190at2759"/>
<dbReference type="AlphaFoldDB" id="A0A5C3F393"/>
<gene>
    <name evidence="3" type="ORF">PSFLO_04281</name>
</gene>
<feature type="signal peptide" evidence="2">
    <location>
        <begin position="1"/>
        <end position="19"/>
    </location>
</feature>
<feature type="region of interest" description="Disordered" evidence="1">
    <location>
        <begin position="160"/>
        <end position="180"/>
    </location>
</feature>
<evidence type="ECO:0000313" key="3">
    <source>
        <dbReference type="EMBL" id="SPO38802.1"/>
    </source>
</evidence>
<dbReference type="EMBL" id="OOIP01000011">
    <property type="protein sequence ID" value="SPO38802.1"/>
    <property type="molecule type" value="Genomic_DNA"/>
</dbReference>
<organism evidence="3 4">
    <name type="scientific">Pseudozyma flocculosa</name>
    <dbReference type="NCBI Taxonomy" id="84751"/>
    <lineage>
        <taxon>Eukaryota</taxon>
        <taxon>Fungi</taxon>
        <taxon>Dikarya</taxon>
        <taxon>Basidiomycota</taxon>
        <taxon>Ustilaginomycotina</taxon>
        <taxon>Ustilaginomycetes</taxon>
        <taxon>Ustilaginales</taxon>
        <taxon>Ustilaginaceae</taxon>
        <taxon>Pseudozyma</taxon>
    </lineage>
</organism>
<feature type="chain" id="PRO_5022701377" evidence="2">
    <location>
        <begin position="20"/>
        <end position="196"/>
    </location>
</feature>
<reference evidence="3 4" key="1">
    <citation type="submission" date="2018-03" db="EMBL/GenBank/DDBJ databases">
        <authorList>
            <person name="Guldener U."/>
        </authorList>
    </citation>
    <scope>NUCLEOTIDE SEQUENCE [LARGE SCALE GENOMIC DNA]</scope>
    <source>
        <strain evidence="3 4">DAOM196992</strain>
    </source>
</reference>
<keyword evidence="2" id="KW-0732">Signal</keyword>
<protein>
    <submittedName>
        <fullName evidence="3">Uncharacterized protein</fullName>
    </submittedName>
</protein>
<evidence type="ECO:0000256" key="1">
    <source>
        <dbReference type="SAM" id="MobiDB-lite"/>
    </source>
</evidence>
<name>A0A5C3F393_9BASI</name>
<keyword evidence="4" id="KW-1185">Reference proteome</keyword>
<accession>A0A5C3F393</accession>
<sequence>MQLSSLLLSASLLATSAFGGPVGQDSTSEAELMVRGQRRNVDWPNMLLDRSLDERESEDLVKRIVWNPKITAPAGGENWTAGSEQLVSWSTADKPEELKDPKGRIMLGYEPADGAGGLNLKWTLADGFALNDGNKSVTLPSDLEARQDYIVVVFGDSGNTSPKFSSGPAPPTSGSAAPAPEGRSFFAADLIGIDVV</sequence>
<evidence type="ECO:0000313" key="4">
    <source>
        <dbReference type="Proteomes" id="UP000323386"/>
    </source>
</evidence>
<dbReference type="Proteomes" id="UP000323386">
    <property type="component" value="Unassembled WGS sequence"/>
</dbReference>
<evidence type="ECO:0000256" key="2">
    <source>
        <dbReference type="SAM" id="SignalP"/>
    </source>
</evidence>